<keyword evidence="4" id="KW-0799">Topoisomerase</keyword>
<organism evidence="9 10">
    <name type="scientific">Novosphingobium flavum</name>
    <dbReference type="NCBI Taxonomy" id="1778672"/>
    <lineage>
        <taxon>Bacteria</taxon>
        <taxon>Pseudomonadati</taxon>
        <taxon>Pseudomonadota</taxon>
        <taxon>Alphaproteobacteria</taxon>
        <taxon>Sphingomonadales</taxon>
        <taxon>Sphingomonadaceae</taxon>
        <taxon>Novosphingobium</taxon>
    </lineage>
</organism>
<dbReference type="Pfam" id="PF21338">
    <property type="entry name" value="Top1B_N_bact"/>
    <property type="match status" value="1"/>
</dbReference>
<dbReference type="GO" id="GO:0003677">
    <property type="term" value="F:DNA binding"/>
    <property type="evidence" value="ECO:0007669"/>
    <property type="project" value="UniProtKB-KW"/>
</dbReference>
<dbReference type="Gene3D" id="3.30.66.10">
    <property type="entry name" value="DNA topoisomerase I domain"/>
    <property type="match status" value="1"/>
</dbReference>
<evidence type="ECO:0000256" key="2">
    <source>
        <dbReference type="ARBA" id="ARBA00006645"/>
    </source>
</evidence>
<keyword evidence="10" id="KW-1185">Reference proteome</keyword>
<dbReference type="GO" id="GO:0006265">
    <property type="term" value="P:DNA topological change"/>
    <property type="evidence" value="ECO:0007669"/>
    <property type="project" value="InterPro"/>
</dbReference>
<dbReference type="AlphaFoldDB" id="A0A7X1FUV6"/>
<dbReference type="InterPro" id="IPR011010">
    <property type="entry name" value="DNA_brk_join_enz"/>
</dbReference>
<dbReference type="SUPFAM" id="SSF56349">
    <property type="entry name" value="DNA breaking-rejoining enzymes"/>
    <property type="match status" value="1"/>
</dbReference>
<proteinExistence type="inferred from homology"/>
<dbReference type="EMBL" id="JACLAW010000019">
    <property type="protein sequence ID" value="MBC2667401.1"/>
    <property type="molecule type" value="Genomic_DNA"/>
</dbReference>
<comment type="caution">
    <text evidence="9">The sequence shown here is derived from an EMBL/GenBank/DDBJ whole genome shotgun (WGS) entry which is preliminary data.</text>
</comment>
<dbReference type="InterPro" id="IPR001631">
    <property type="entry name" value="TopoI"/>
</dbReference>
<evidence type="ECO:0000259" key="8">
    <source>
        <dbReference type="Pfam" id="PF21338"/>
    </source>
</evidence>
<dbReference type="InterPro" id="IPR014711">
    <property type="entry name" value="TopoI_cat_a-hlx-sub_euk"/>
</dbReference>
<reference evidence="9 10" key="1">
    <citation type="submission" date="2020-08" db="EMBL/GenBank/DDBJ databases">
        <title>The genome sequence of type strain Novosphingobium flavum NBRC 111647.</title>
        <authorList>
            <person name="Liu Y."/>
        </authorList>
    </citation>
    <scope>NUCLEOTIDE SEQUENCE [LARGE SCALE GENOMIC DNA]</scope>
    <source>
        <strain evidence="9 10">NBRC 111647</strain>
    </source>
</reference>
<dbReference type="EC" id="5.6.2.1" evidence="3"/>
<dbReference type="Gene3D" id="1.10.132.120">
    <property type="match status" value="1"/>
</dbReference>
<gene>
    <name evidence="9" type="ORF">H7F51_17925</name>
</gene>
<evidence type="ECO:0000256" key="3">
    <source>
        <dbReference type="ARBA" id="ARBA00012891"/>
    </source>
</evidence>
<dbReference type="InterPro" id="IPR049331">
    <property type="entry name" value="Top1B_N_bact"/>
</dbReference>
<dbReference type="Gene3D" id="3.90.15.10">
    <property type="entry name" value="Topoisomerase I, Chain A, domain 3"/>
    <property type="match status" value="1"/>
</dbReference>
<dbReference type="InterPro" id="IPR013500">
    <property type="entry name" value="TopoI_cat_euk"/>
</dbReference>
<name>A0A7X1FUV6_9SPHN</name>
<dbReference type="RefSeq" id="WP_185665699.1">
    <property type="nucleotide sequence ID" value="NZ_JACLAW010000019.1"/>
</dbReference>
<keyword evidence="6 9" id="KW-0413">Isomerase</keyword>
<dbReference type="PROSITE" id="PS52038">
    <property type="entry name" value="TOPO_IB_2"/>
    <property type="match status" value="1"/>
</dbReference>
<evidence type="ECO:0000313" key="10">
    <source>
        <dbReference type="Proteomes" id="UP000566813"/>
    </source>
</evidence>
<feature type="domain" description="DNA topoisomerase IB N-terminal" evidence="8">
    <location>
        <begin position="37"/>
        <end position="84"/>
    </location>
</feature>
<dbReference type="SUPFAM" id="SSF55869">
    <property type="entry name" value="DNA topoisomerase I domain"/>
    <property type="match status" value="1"/>
</dbReference>
<evidence type="ECO:0000256" key="4">
    <source>
        <dbReference type="ARBA" id="ARBA00023029"/>
    </source>
</evidence>
<comment type="similarity">
    <text evidence="2">Belongs to the type IB topoisomerase family.</text>
</comment>
<evidence type="ECO:0000313" key="9">
    <source>
        <dbReference type="EMBL" id="MBC2667401.1"/>
    </source>
</evidence>
<dbReference type="Proteomes" id="UP000566813">
    <property type="component" value="Unassembled WGS sequence"/>
</dbReference>
<dbReference type="GO" id="GO:0003917">
    <property type="term" value="F:DNA topoisomerase type I (single strand cut, ATP-independent) activity"/>
    <property type="evidence" value="ECO:0007669"/>
    <property type="project" value="UniProtKB-EC"/>
</dbReference>
<comment type="catalytic activity">
    <reaction evidence="1">
        <text>ATP-independent breakage of single-stranded DNA, followed by passage and rejoining.</text>
        <dbReference type="EC" id="5.6.2.1"/>
    </reaction>
</comment>
<feature type="domain" description="DNA topoisomerase I catalytic core eukaryotic-type" evidence="7">
    <location>
        <begin position="97"/>
        <end position="273"/>
    </location>
</feature>
<sequence length="347" mass="38600">MKRVPPHGQRQKRLRIVDDTMPGITRRRLKRAGRAAFAYYAPSGHRITDRAEIDRLNAVALPPAYEHAWFCPDPGGHLLATGIDARGRKQYRYHPAFRLTRESAKFDSTARFGRLLPRLRARVEHDLALTSLCRDRAIASVVRLLDTGAIRIGNEAYAKINRSFGATTLRMRHARLRGRVLRLSFAAKSGKAAELALTDPALLRFVRAMQDLPGQHLFQYMDDGGAACPVTSSDVNAWLREVMGEAVTAKQFRTWHASVLAFERLAGADGKVSLKALAAEVSDRLGNTPAVARKSYIHPAVLELVDQQVEWRVNLRLPRAARWLGRAERGLIALLEAGPKAQDLLAG</sequence>
<evidence type="ECO:0000259" key="7">
    <source>
        <dbReference type="Pfam" id="PF01028"/>
    </source>
</evidence>
<protein>
    <recommendedName>
        <fullName evidence="3">DNA topoisomerase</fullName>
        <ecNumber evidence="3">5.6.2.1</ecNumber>
    </recommendedName>
</protein>
<accession>A0A7X1FUV6</accession>
<evidence type="ECO:0000256" key="1">
    <source>
        <dbReference type="ARBA" id="ARBA00000213"/>
    </source>
</evidence>
<evidence type="ECO:0000256" key="6">
    <source>
        <dbReference type="ARBA" id="ARBA00023235"/>
    </source>
</evidence>
<dbReference type="Pfam" id="PF01028">
    <property type="entry name" value="Topoisom_I"/>
    <property type="match status" value="1"/>
</dbReference>
<evidence type="ECO:0000256" key="5">
    <source>
        <dbReference type="ARBA" id="ARBA00023125"/>
    </source>
</evidence>
<keyword evidence="5" id="KW-0238">DNA-binding</keyword>
<dbReference type="PRINTS" id="PR00416">
    <property type="entry name" value="EUTPISMRASEI"/>
</dbReference>
<dbReference type="InterPro" id="IPR035447">
    <property type="entry name" value="DNA_topo_I_N_sf"/>
</dbReference>